<dbReference type="AlphaFoldDB" id="A0A921NA07"/>
<dbReference type="Gene3D" id="3.40.630.30">
    <property type="match status" value="1"/>
</dbReference>
<dbReference type="CDD" id="cd04301">
    <property type="entry name" value="NAT_SF"/>
    <property type="match status" value="1"/>
</dbReference>
<organism evidence="2 3">
    <name type="scientific">Metalysinibacillus jejuensis</name>
    <dbReference type="NCBI Taxonomy" id="914327"/>
    <lineage>
        <taxon>Bacteria</taxon>
        <taxon>Bacillati</taxon>
        <taxon>Bacillota</taxon>
        <taxon>Bacilli</taxon>
        <taxon>Bacillales</taxon>
        <taxon>Caryophanaceae</taxon>
        <taxon>Metalysinibacillus</taxon>
    </lineage>
</organism>
<comment type="caution">
    <text evidence="2">The sequence shown here is derived from an EMBL/GenBank/DDBJ whole genome shotgun (WGS) entry which is preliminary data.</text>
</comment>
<gene>
    <name evidence="2" type="ORF">K8V30_02400</name>
</gene>
<proteinExistence type="predicted"/>
<reference evidence="2" key="1">
    <citation type="journal article" date="2021" name="PeerJ">
        <title>Extensive microbial diversity within the chicken gut microbiome revealed by metagenomics and culture.</title>
        <authorList>
            <person name="Gilroy R."/>
            <person name="Ravi A."/>
            <person name="Getino M."/>
            <person name="Pursley I."/>
            <person name="Horton D.L."/>
            <person name="Alikhan N.F."/>
            <person name="Baker D."/>
            <person name="Gharbi K."/>
            <person name="Hall N."/>
            <person name="Watson M."/>
            <person name="Adriaenssens E.M."/>
            <person name="Foster-Nyarko E."/>
            <person name="Jarju S."/>
            <person name="Secka A."/>
            <person name="Antonio M."/>
            <person name="Oren A."/>
            <person name="Chaudhuri R.R."/>
            <person name="La Ragione R."/>
            <person name="Hildebrand F."/>
            <person name="Pallen M.J."/>
        </authorList>
    </citation>
    <scope>NUCLEOTIDE SEQUENCE</scope>
    <source>
        <strain evidence="2">CHK160-4876</strain>
    </source>
</reference>
<feature type="domain" description="N-acetyltransferase" evidence="1">
    <location>
        <begin position="98"/>
        <end position="234"/>
    </location>
</feature>
<sequence length="234" mass="27069">MIDFWTVNRYGTAYKMPDYIRFVDKEVPSRYDSNGMVITTDITKEQLLGLAEEQLATQAHVKFTFPPDITVPMLEDYELSELEIYELTTPMFAVNEAITVQFVDAATVPDFLQLSYDEALPFGEKYAKEREAWLCRKLQQDFVAVIAYYQNEAVGAVELIVQENTVELDQFFVREAFQRQGIGSTIQAFIEAHFLYHTIFLVADASDTPREMYQRQGYDYCATFYELTKQPPSL</sequence>
<reference evidence="2" key="2">
    <citation type="submission" date="2021-09" db="EMBL/GenBank/DDBJ databases">
        <authorList>
            <person name="Gilroy R."/>
        </authorList>
    </citation>
    <scope>NUCLEOTIDE SEQUENCE</scope>
    <source>
        <strain evidence="2">CHK160-4876</strain>
    </source>
</reference>
<dbReference type="GO" id="GO:0016747">
    <property type="term" value="F:acyltransferase activity, transferring groups other than amino-acyl groups"/>
    <property type="evidence" value="ECO:0007669"/>
    <property type="project" value="InterPro"/>
</dbReference>
<evidence type="ECO:0000313" key="2">
    <source>
        <dbReference type="EMBL" id="HJH10540.1"/>
    </source>
</evidence>
<dbReference type="Proteomes" id="UP000700212">
    <property type="component" value="Unassembled WGS sequence"/>
</dbReference>
<evidence type="ECO:0000259" key="1">
    <source>
        <dbReference type="PROSITE" id="PS51186"/>
    </source>
</evidence>
<name>A0A921NA07_9BACL</name>
<evidence type="ECO:0000313" key="3">
    <source>
        <dbReference type="Proteomes" id="UP000700212"/>
    </source>
</evidence>
<dbReference type="Pfam" id="PF13673">
    <property type="entry name" value="Acetyltransf_10"/>
    <property type="match status" value="1"/>
</dbReference>
<dbReference type="SUPFAM" id="SSF55729">
    <property type="entry name" value="Acyl-CoA N-acyltransferases (Nat)"/>
    <property type="match status" value="1"/>
</dbReference>
<dbReference type="InterPro" id="IPR016181">
    <property type="entry name" value="Acyl_CoA_acyltransferase"/>
</dbReference>
<dbReference type="InterPro" id="IPR000182">
    <property type="entry name" value="GNAT_dom"/>
</dbReference>
<accession>A0A921NA07</accession>
<dbReference type="PROSITE" id="PS51186">
    <property type="entry name" value="GNAT"/>
    <property type="match status" value="1"/>
</dbReference>
<protein>
    <submittedName>
        <fullName evidence="2">GNAT family N-acetyltransferase</fullName>
    </submittedName>
</protein>
<dbReference type="EMBL" id="DYTV01000028">
    <property type="protein sequence ID" value="HJH10540.1"/>
    <property type="molecule type" value="Genomic_DNA"/>
</dbReference>